<dbReference type="KEGG" id="sus:Acid_2659"/>
<name>Q024C8_SOLUE</name>
<proteinExistence type="predicted"/>
<protein>
    <submittedName>
        <fullName evidence="1">Uncharacterized protein</fullName>
    </submittedName>
</protein>
<dbReference type="STRING" id="234267.Acid_2659"/>
<sequence length="100" mass="11472">MIGHEHGSEYQLRFVLHNGEEDLTGWLTQEQLIRAISAATPRGSVVWLQERNVICTDCTDREQQIFEYPIGNTESSRCRPHDSRYLVAAGVRNRSAVFPR</sequence>
<reference evidence="1" key="1">
    <citation type="submission" date="2006-10" db="EMBL/GenBank/DDBJ databases">
        <title>Complete sequence of Solibacter usitatus Ellin6076.</title>
        <authorList>
            <consortium name="US DOE Joint Genome Institute"/>
            <person name="Copeland A."/>
            <person name="Lucas S."/>
            <person name="Lapidus A."/>
            <person name="Barry K."/>
            <person name="Detter J.C."/>
            <person name="Glavina del Rio T."/>
            <person name="Hammon N."/>
            <person name="Israni S."/>
            <person name="Dalin E."/>
            <person name="Tice H."/>
            <person name="Pitluck S."/>
            <person name="Thompson L.S."/>
            <person name="Brettin T."/>
            <person name="Bruce D."/>
            <person name="Han C."/>
            <person name="Tapia R."/>
            <person name="Gilna P."/>
            <person name="Schmutz J."/>
            <person name="Larimer F."/>
            <person name="Land M."/>
            <person name="Hauser L."/>
            <person name="Kyrpides N."/>
            <person name="Mikhailova N."/>
            <person name="Janssen P.H."/>
            <person name="Kuske C.R."/>
            <person name="Richardson P."/>
        </authorList>
    </citation>
    <scope>NUCLEOTIDE SEQUENCE</scope>
    <source>
        <strain evidence="1">Ellin6076</strain>
    </source>
</reference>
<organism evidence="1">
    <name type="scientific">Solibacter usitatus (strain Ellin6076)</name>
    <dbReference type="NCBI Taxonomy" id="234267"/>
    <lineage>
        <taxon>Bacteria</taxon>
        <taxon>Pseudomonadati</taxon>
        <taxon>Acidobacteriota</taxon>
        <taxon>Terriglobia</taxon>
        <taxon>Bryobacterales</taxon>
        <taxon>Solibacteraceae</taxon>
        <taxon>Candidatus Solibacter</taxon>
    </lineage>
</organism>
<dbReference type="EMBL" id="CP000473">
    <property type="protein sequence ID" value="ABJ83648.1"/>
    <property type="molecule type" value="Genomic_DNA"/>
</dbReference>
<accession>Q024C8</accession>
<dbReference type="HOGENOM" id="CLU_2304170_0_0_0"/>
<dbReference type="AlphaFoldDB" id="Q024C8"/>
<evidence type="ECO:0000313" key="1">
    <source>
        <dbReference type="EMBL" id="ABJ83648.1"/>
    </source>
</evidence>
<dbReference type="InParanoid" id="Q024C8"/>
<gene>
    <name evidence="1" type="ordered locus">Acid_2659</name>
</gene>